<evidence type="ECO:0000313" key="1">
    <source>
        <dbReference type="EMBL" id="TQR20650.1"/>
    </source>
</evidence>
<keyword evidence="2" id="KW-1185">Reference proteome</keyword>
<dbReference type="InterPro" id="IPR011466">
    <property type="entry name" value="DUF1572"/>
</dbReference>
<dbReference type="Pfam" id="PF07609">
    <property type="entry name" value="DUF1572"/>
    <property type="match status" value="1"/>
</dbReference>
<dbReference type="AlphaFoldDB" id="A0A544TTC5"/>
<proteinExistence type="predicted"/>
<gene>
    <name evidence="1" type="ORF">FG384_06020</name>
</gene>
<accession>A0A544TTC5</accession>
<dbReference type="Proteomes" id="UP000316626">
    <property type="component" value="Unassembled WGS sequence"/>
</dbReference>
<dbReference type="Gene3D" id="1.20.120.450">
    <property type="entry name" value="dinb family like domain"/>
    <property type="match status" value="1"/>
</dbReference>
<dbReference type="SUPFAM" id="SSF109854">
    <property type="entry name" value="DinB/YfiT-like putative metalloenzymes"/>
    <property type="match status" value="1"/>
</dbReference>
<organism evidence="1 2">
    <name type="scientific">Psychrobacillus vulpis</name>
    <dbReference type="NCBI Taxonomy" id="2325572"/>
    <lineage>
        <taxon>Bacteria</taxon>
        <taxon>Bacillati</taxon>
        <taxon>Bacillota</taxon>
        <taxon>Bacilli</taxon>
        <taxon>Bacillales</taxon>
        <taxon>Bacillaceae</taxon>
        <taxon>Psychrobacillus</taxon>
    </lineage>
</organism>
<evidence type="ECO:0000313" key="2">
    <source>
        <dbReference type="Proteomes" id="UP000316626"/>
    </source>
</evidence>
<comment type="caution">
    <text evidence="1">The sequence shown here is derived from an EMBL/GenBank/DDBJ whole genome shotgun (WGS) entry which is preliminary data.</text>
</comment>
<dbReference type="InterPro" id="IPR034660">
    <property type="entry name" value="DinB/YfiT-like"/>
</dbReference>
<dbReference type="EMBL" id="VDGI01000004">
    <property type="protein sequence ID" value="TQR20650.1"/>
    <property type="molecule type" value="Genomic_DNA"/>
</dbReference>
<reference evidence="1 2" key="1">
    <citation type="submission" date="2019-06" db="EMBL/GenBank/DDBJ databases">
        <title>Psychrobacillus vulpis sp. nov., a new species isolated from feces of a red fox that inhabits in The Tablas de Daimiel Natural Park, Albacete, Spain.</title>
        <authorList>
            <person name="Rodriguez M."/>
            <person name="Reina J.C."/>
            <person name="Bejar V."/>
            <person name="Llamas I."/>
        </authorList>
    </citation>
    <scope>NUCLEOTIDE SEQUENCE [LARGE SCALE GENOMIC DNA]</scope>
    <source>
        <strain evidence="1 2">Z8</strain>
    </source>
</reference>
<sequence length="173" mass="20314">MIRLLESAKLHENFVQVARKRIEEMIRDTDKAIAQMEDNALFWTPNEHSNSVAIIIKHLSGNLISRWTDFLTTDGEKHDRDRDGEFENTIKSREELLRVWETGCKLFLQAIDSIEEQHLLQTIYIRNEPHTVMEAVFRSITHFTYHVGQIVFIAKQLTPENEWATLSIPKKKK</sequence>
<protein>
    <submittedName>
        <fullName evidence="1">DUF1572 domain-containing protein</fullName>
    </submittedName>
</protein>
<dbReference type="OrthoDB" id="68731at2"/>
<name>A0A544TTC5_9BACI</name>